<evidence type="ECO:0000313" key="3">
    <source>
        <dbReference type="Proteomes" id="UP000633278"/>
    </source>
</evidence>
<proteinExistence type="predicted"/>
<evidence type="ECO:0008006" key="4">
    <source>
        <dbReference type="Google" id="ProtNLM"/>
    </source>
</evidence>
<protein>
    <recommendedName>
        <fullName evidence="4">DUF4488 domain-containing protein</fullName>
    </recommendedName>
</protein>
<evidence type="ECO:0000256" key="1">
    <source>
        <dbReference type="SAM" id="SignalP"/>
    </source>
</evidence>
<comment type="caution">
    <text evidence="2">The sequence shown here is derived from an EMBL/GenBank/DDBJ whole genome shotgun (WGS) entry which is preliminary data.</text>
</comment>
<dbReference type="AlphaFoldDB" id="A0A917MD81"/>
<dbReference type="RefSeq" id="WP_188598284.1">
    <property type="nucleotide sequence ID" value="NZ_BMJW01000001.1"/>
</dbReference>
<reference evidence="2" key="1">
    <citation type="journal article" date="2014" name="Int. J. Syst. Evol. Microbiol.">
        <title>Complete genome sequence of Corynebacterium casei LMG S-19264T (=DSM 44701T), isolated from a smear-ripened cheese.</title>
        <authorList>
            <consortium name="US DOE Joint Genome Institute (JGI-PGF)"/>
            <person name="Walter F."/>
            <person name="Albersmeier A."/>
            <person name="Kalinowski J."/>
            <person name="Ruckert C."/>
        </authorList>
    </citation>
    <scope>NUCLEOTIDE SEQUENCE</scope>
    <source>
        <strain evidence="2">CGMCC 1.15763</strain>
    </source>
</reference>
<reference evidence="2" key="2">
    <citation type="submission" date="2020-09" db="EMBL/GenBank/DDBJ databases">
        <authorList>
            <person name="Sun Q."/>
            <person name="Zhou Y."/>
        </authorList>
    </citation>
    <scope>NUCLEOTIDE SEQUENCE</scope>
    <source>
        <strain evidence="2">CGMCC 1.15763</strain>
    </source>
</reference>
<dbReference type="EMBL" id="BMJW01000001">
    <property type="protein sequence ID" value="GGG95411.1"/>
    <property type="molecule type" value="Genomic_DNA"/>
</dbReference>
<feature type="signal peptide" evidence="1">
    <location>
        <begin position="1"/>
        <end position="19"/>
    </location>
</feature>
<feature type="chain" id="PRO_5036950611" description="DUF4488 domain-containing protein" evidence="1">
    <location>
        <begin position="20"/>
        <end position="171"/>
    </location>
</feature>
<keyword evidence="1" id="KW-0732">Signal</keyword>
<evidence type="ECO:0000313" key="2">
    <source>
        <dbReference type="EMBL" id="GGG95411.1"/>
    </source>
</evidence>
<keyword evidence="3" id="KW-1185">Reference proteome</keyword>
<organism evidence="2 3">
    <name type="scientific">Polaribacter pacificus</name>
    <dbReference type="NCBI Taxonomy" id="1775173"/>
    <lineage>
        <taxon>Bacteria</taxon>
        <taxon>Pseudomonadati</taxon>
        <taxon>Bacteroidota</taxon>
        <taxon>Flavobacteriia</taxon>
        <taxon>Flavobacteriales</taxon>
        <taxon>Flavobacteriaceae</taxon>
    </lineage>
</organism>
<accession>A0A917MD81</accession>
<dbReference type="Proteomes" id="UP000633278">
    <property type="component" value="Unassembled WGS sequence"/>
</dbReference>
<gene>
    <name evidence="2" type="ORF">GCM10011416_11180</name>
</gene>
<name>A0A917MD81_9FLAO</name>
<sequence>MKAFLYTFLLLFIGSQAFSQNTDQAFPENYLGSYKGTLLIDSPSGQQKIAMEFQLKKTDTIDRFKYVLVYNNTPRNYSLVVKDRAKGIYEVDENNGIILPAKVLNNTLYSFFEVQGNFLSTRMEFFKDSMLFEILFSPTKNKTITGGSSNEIPEVFGFPISVVQKAILIKQ</sequence>